<evidence type="ECO:0000313" key="3">
    <source>
        <dbReference type="EMBL" id="HIY69054.1"/>
    </source>
</evidence>
<evidence type="ECO:0000259" key="2">
    <source>
        <dbReference type="Pfam" id="PF10728"/>
    </source>
</evidence>
<reference evidence="3" key="2">
    <citation type="submission" date="2021-04" db="EMBL/GenBank/DDBJ databases">
        <authorList>
            <person name="Gilroy R."/>
        </authorList>
    </citation>
    <scope>NUCLEOTIDE SEQUENCE</scope>
    <source>
        <strain evidence="3">5134</strain>
    </source>
</reference>
<dbReference type="Proteomes" id="UP000886844">
    <property type="component" value="Unassembled WGS sequence"/>
</dbReference>
<dbReference type="InterPro" id="IPR028939">
    <property type="entry name" value="P5C_Rdtase_cat_N"/>
</dbReference>
<comment type="caution">
    <text evidence="3">The sequence shown here is derived from an EMBL/GenBank/DDBJ whole genome shotgun (WGS) entry which is preliminary data.</text>
</comment>
<dbReference type="Pfam" id="PF10728">
    <property type="entry name" value="DUF2520"/>
    <property type="match status" value="1"/>
</dbReference>
<dbReference type="SUPFAM" id="SSF48179">
    <property type="entry name" value="6-phosphogluconate dehydrogenase C-terminal domain-like"/>
    <property type="match status" value="1"/>
</dbReference>
<dbReference type="InterPro" id="IPR036291">
    <property type="entry name" value="NAD(P)-bd_dom_sf"/>
</dbReference>
<evidence type="ECO:0000313" key="4">
    <source>
        <dbReference type="Proteomes" id="UP000886844"/>
    </source>
</evidence>
<dbReference type="Gene3D" id="3.40.50.720">
    <property type="entry name" value="NAD(P)-binding Rossmann-like Domain"/>
    <property type="match status" value="1"/>
</dbReference>
<gene>
    <name evidence="3" type="ORF">H9828_06530</name>
</gene>
<dbReference type="InterPro" id="IPR037108">
    <property type="entry name" value="TM1727-like_C_sf"/>
</dbReference>
<feature type="domain" description="Pyrroline-5-carboxylate reductase catalytic N-terminal" evidence="1">
    <location>
        <begin position="3"/>
        <end position="79"/>
    </location>
</feature>
<evidence type="ECO:0000259" key="1">
    <source>
        <dbReference type="Pfam" id="PF03807"/>
    </source>
</evidence>
<dbReference type="InterPro" id="IPR008927">
    <property type="entry name" value="6-PGluconate_DH-like_C_sf"/>
</dbReference>
<dbReference type="AlphaFoldDB" id="A0A9D1Z017"/>
<organism evidence="3 4">
    <name type="scientific">Candidatus Alistipes intestinigallinarum</name>
    <dbReference type="NCBI Taxonomy" id="2838440"/>
    <lineage>
        <taxon>Bacteria</taxon>
        <taxon>Pseudomonadati</taxon>
        <taxon>Bacteroidota</taxon>
        <taxon>Bacteroidia</taxon>
        <taxon>Bacteroidales</taxon>
        <taxon>Rikenellaceae</taxon>
        <taxon>Alistipes</taxon>
    </lineage>
</organism>
<dbReference type="PANTHER" id="PTHR40459:SF1">
    <property type="entry name" value="CONSERVED HYPOTHETICAL ALANINE AND LEUCINE RICH PROTEIN"/>
    <property type="match status" value="1"/>
</dbReference>
<feature type="domain" description="DUF2520" evidence="2">
    <location>
        <begin position="126"/>
        <end position="251"/>
    </location>
</feature>
<name>A0A9D1Z017_9BACT</name>
<reference evidence="3" key="1">
    <citation type="journal article" date="2021" name="PeerJ">
        <title>Extensive microbial diversity within the chicken gut microbiome revealed by metagenomics and culture.</title>
        <authorList>
            <person name="Gilroy R."/>
            <person name="Ravi A."/>
            <person name="Getino M."/>
            <person name="Pursley I."/>
            <person name="Horton D.L."/>
            <person name="Alikhan N.F."/>
            <person name="Baker D."/>
            <person name="Gharbi K."/>
            <person name="Hall N."/>
            <person name="Watson M."/>
            <person name="Adriaenssens E.M."/>
            <person name="Foster-Nyarko E."/>
            <person name="Jarju S."/>
            <person name="Secka A."/>
            <person name="Antonio M."/>
            <person name="Oren A."/>
            <person name="Chaudhuri R.R."/>
            <person name="La Ragione R."/>
            <person name="Hildebrand F."/>
            <person name="Pallen M.J."/>
        </authorList>
    </citation>
    <scope>NUCLEOTIDE SEQUENCE</scope>
    <source>
        <strain evidence="3">5134</strain>
    </source>
</reference>
<dbReference type="PANTHER" id="PTHR40459">
    <property type="entry name" value="CONSERVED HYPOTHETICAL ALANINE AND LEUCINE RICH PROTEIN"/>
    <property type="match status" value="1"/>
</dbReference>
<dbReference type="SUPFAM" id="SSF51735">
    <property type="entry name" value="NAD(P)-binding Rossmann-fold domains"/>
    <property type="match status" value="1"/>
</dbReference>
<dbReference type="Pfam" id="PF03807">
    <property type="entry name" value="F420_oxidored"/>
    <property type="match status" value="1"/>
</dbReference>
<protein>
    <submittedName>
        <fullName evidence="3">DUF2520 domain-containing protein</fullName>
    </submittedName>
</protein>
<sequence>MKRVVIIGSGNLAEALARAVAESDLELLQLFARNPERGRTVAALAGCDWTADPEALRRDADIYLIAVSDRAVAEVASTLPIPVSAAVAHTAGSVPLDAIPERFTRRAVFYPMQTFTKGRRVDFSSIPIFLETSDPTCRAELEAFARELSGTVLWADSAQRGKVHLAAVFACNFANHMYALGEEVVRSAGLDFGVLKPLIAETAAKACDSPSPRDVQTGPAVRNDTATQERHLALLDGNPTLQEIYTQISENIWKTSRNR</sequence>
<dbReference type="InterPro" id="IPR018931">
    <property type="entry name" value="DUF2520"/>
</dbReference>
<proteinExistence type="predicted"/>
<dbReference type="EMBL" id="DXDA01000056">
    <property type="protein sequence ID" value="HIY69054.1"/>
    <property type="molecule type" value="Genomic_DNA"/>
</dbReference>
<accession>A0A9D1Z017</accession>
<dbReference type="Gene3D" id="1.10.1040.20">
    <property type="entry name" value="ProC-like, C-terminal domain"/>
    <property type="match status" value="1"/>
</dbReference>